<reference evidence="2 3" key="1">
    <citation type="submission" date="2018-12" db="EMBL/GenBank/DDBJ databases">
        <title>Complete genome sequence of Haloplanus rallus MBLA0036.</title>
        <authorList>
            <person name="Nam Y.-d."/>
            <person name="Kang J."/>
            <person name="Chung W.-H."/>
            <person name="Park Y.S."/>
        </authorList>
    </citation>
    <scope>NUCLEOTIDE SEQUENCE [LARGE SCALE GENOMIC DNA]</scope>
    <source>
        <strain evidence="2 3">MBLA0036</strain>
    </source>
</reference>
<dbReference type="InterPro" id="IPR036390">
    <property type="entry name" value="WH_DNA-bd_sf"/>
</dbReference>
<evidence type="ECO:0000313" key="3">
    <source>
        <dbReference type="Proteomes" id="UP000428325"/>
    </source>
</evidence>
<evidence type="ECO:0000259" key="1">
    <source>
        <dbReference type="PROSITE" id="PS50944"/>
    </source>
</evidence>
<dbReference type="KEGG" id="hra:EI982_18095"/>
<dbReference type="InterPro" id="IPR022689">
    <property type="entry name" value="Iron_dep_repressor"/>
</dbReference>
<sequence length="126" mass="13633">MSGTAQYLLALYIAEQRGSPPVSSGEVADLVDRSQATATQMLQDLETGGVLTYEPYEGATLTDAGRARAADLHETYVTLSWFFRSVLDLEAYESEAMEMAGLIDPAVAERLTELLPYEPAPTPGDD</sequence>
<dbReference type="PANTHER" id="PTHR33238:SF7">
    <property type="entry name" value="IRON-DEPENDENT TRANSCRIPTIONAL REGULATOR"/>
    <property type="match status" value="1"/>
</dbReference>
<dbReference type="RefSeq" id="WP_157691016.1">
    <property type="nucleotide sequence ID" value="NZ_CP034345.1"/>
</dbReference>
<protein>
    <submittedName>
        <fullName evidence="2">Metal-dependent transcriptional regulator</fullName>
    </submittedName>
</protein>
<keyword evidence="3" id="KW-1185">Reference proteome</keyword>
<dbReference type="Gene3D" id="1.10.10.10">
    <property type="entry name" value="Winged helix-like DNA-binding domain superfamily/Winged helix DNA-binding domain"/>
    <property type="match status" value="1"/>
</dbReference>
<feature type="domain" description="HTH dtxR-type" evidence="1">
    <location>
        <begin position="1"/>
        <end position="62"/>
    </location>
</feature>
<dbReference type="GO" id="GO:0003677">
    <property type="term" value="F:DNA binding"/>
    <property type="evidence" value="ECO:0007669"/>
    <property type="project" value="InterPro"/>
</dbReference>
<gene>
    <name evidence="2" type="ORF">EI982_18095</name>
</gene>
<evidence type="ECO:0000313" key="2">
    <source>
        <dbReference type="EMBL" id="QGX96555.1"/>
    </source>
</evidence>
<dbReference type="GO" id="GO:0046914">
    <property type="term" value="F:transition metal ion binding"/>
    <property type="evidence" value="ECO:0007669"/>
    <property type="project" value="InterPro"/>
</dbReference>
<dbReference type="PROSITE" id="PS50944">
    <property type="entry name" value="HTH_DTXR"/>
    <property type="match status" value="1"/>
</dbReference>
<dbReference type="InterPro" id="IPR036388">
    <property type="entry name" value="WH-like_DNA-bd_sf"/>
</dbReference>
<dbReference type="InterPro" id="IPR022687">
    <property type="entry name" value="HTH_DTXR"/>
</dbReference>
<dbReference type="GO" id="GO:0003700">
    <property type="term" value="F:DNA-binding transcription factor activity"/>
    <property type="evidence" value="ECO:0007669"/>
    <property type="project" value="InterPro"/>
</dbReference>
<accession>A0A6B9F7L7</accession>
<dbReference type="EMBL" id="CP034345">
    <property type="protein sequence ID" value="QGX96555.1"/>
    <property type="molecule type" value="Genomic_DNA"/>
</dbReference>
<dbReference type="OrthoDB" id="266552at2157"/>
<organism evidence="2 3">
    <name type="scientific">Haloplanus rallus</name>
    <dbReference type="NCBI Taxonomy" id="1816183"/>
    <lineage>
        <taxon>Archaea</taxon>
        <taxon>Methanobacteriati</taxon>
        <taxon>Methanobacteriota</taxon>
        <taxon>Stenosarchaea group</taxon>
        <taxon>Halobacteria</taxon>
        <taxon>Halobacteriales</taxon>
        <taxon>Haloferacaceae</taxon>
        <taxon>Haloplanus</taxon>
    </lineage>
</organism>
<name>A0A6B9F7L7_9EURY</name>
<dbReference type="AlphaFoldDB" id="A0A6B9F7L7"/>
<dbReference type="SMART" id="SM00529">
    <property type="entry name" value="HTH_DTXR"/>
    <property type="match status" value="1"/>
</dbReference>
<dbReference type="Proteomes" id="UP000428325">
    <property type="component" value="Chromosome"/>
</dbReference>
<dbReference type="InterPro" id="IPR050536">
    <property type="entry name" value="DtxR_MntR_Metal-Reg"/>
</dbReference>
<dbReference type="SUPFAM" id="SSF46785">
    <property type="entry name" value="Winged helix' DNA-binding domain"/>
    <property type="match status" value="1"/>
</dbReference>
<proteinExistence type="predicted"/>
<dbReference type="PANTHER" id="PTHR33238">
    <property type="entry name" value="IRON (METAL) DEPENDENT REPRESSOR, DTXR FAMILY"/>
    <property type="match status" value="1"/>
</dbReference>
<dbReference type="Pfam" id="PF01325">
    <property type="entry name" value="Fe_dep_repress"/>
    <property type="match status" value="1"/>
</dbReference>
<dbReference type="GeneID" id="43371497"/>